<dbReference type="PANTHER" id="PTHR42707">
    <property type="entry name" value="ACYL-COA DEHYDROGENASE"/>
    <property type="match status" value="1"/>
</dbReference>
<dbReference type="EMBL" id="FNBK01000001">
    <property type="protein sequence ID" value="SDE80152.1"/>
    <property type="molecule type" value="Genomic_DNA"/>
</dbReference>
<dbReference type="STRING" id="660518.SAMN05216218_101378"/>
<dbReference type="InterPro" id="IPR041504">
    <property type="entry name" value="AidB_N"/>
</dbReference>
<dbReference type="OrthoDB" id="24853at2157"/>
<dbReference type="Pfam" id="PF18158">
    <property type="entry name" value="AidB_N"/>
    <property type="match status" value="1"/>
</dbReference>
<keyword evidence="4" id="KW-0560">Oxidoreductase</keyword>
<protein>
    <submittedName>
        <fullName evidence="8">Acyl-CoA dehydrogenase</fullName>
    </submittedName>
</protein>
<feature type="domain" description="Acyl-CoA oxidase/dehydrogenase middle" evidence="6">
    <location>
        <begin position="183"/>
        <end position="283"/>
    </location>
</feature>
<evidence type="ECO:0000313" key="9">
    <source>
        <dbReference type="Proteomes" id="UP000199076"/>
    </source>
</evidence>
<dbReference type="Proteomes" id="UP000199076">
    <property type="component" value="Unassembled WGS sequence"/>
</dbReference>
<evidence type="ECO:0000256" key="1">
    <source>
        <dbReference type="ARBA" id="ARBA00009347"/>
    </source>
</evidence>
<reference evidence="9" key="1">
    <citation type="submission" date="2016-10" db="EMBL/GenBank/DDBJ databases">
        <authorList>
            <person name="Varghese N."/>
            <person name="Submissions S."/>
        </authorList>
    </citation>
    <scope>NUCLEOTIDE SEQUENCE [LARGE SCALE GENOMIC DNA]</scope>
    <source>
        <strain evidence="9">IBRC-M 10760</strain>
    </source>
</reference>
<feature type="domain" description="Acyl-CoA dehydrogenase/oxidase C-terminal" evidence="5">
    <location>
        <begin position="295"/>
        <end position="463"/>
    </location>
</feature>
<name>A0A1G7FWK5_9EURY</name>
<evidence type="ECO:0000259" key="6">
    <source>
        <dbReference type="Pfam" id="PF02770"/>
    </source>
</evidence>
<dbReference type="PANTHER" id="PTHR42707:SF2">
    <property type="entry name" value="ACD11 DEHYDROGENASE"/>
    <property type="match status" value="1"/>
</dbReference>
<comment type="cofactor">
    <cofactor evidence="4">
        <name>FAD</name>
        <dbReference type="ChEBI" id="CHEBI:57692"/>
    </cofactor>
</comment>
<dbReference type="Gene3D" id="2.40.110.20">
    <property type="match status" value="1"/>
</dbReference>
<sequence>MVDTPIDYSQYEEGRHVNYWTLDPALRAEVERTYPDAAFEWAESELSDLGAVTGHTIADNAEIIDREGHELRTYDKHGEIQNHVQYHPLQHENDQLVYDRGVTHDIFHAPPGRDDPLGFQHVLTQQTILSFADGGFVCPVSMTTGAAIVLEKYVDEDHPNADLLDEYFQGLTSRDYDDHIEGAMFLTEKQGGSDVGANETTAEPTDEEGIYELYGEKWFCSNIDAEGTLALARRPDAPEGTAGLSLFLVPHTKRDGSLNDQLYRRLKDKLGTIAVPTGEVEFRGAEAYLVGEPENGFKLMAEMMNFERLTNATGSVGGMGRCLLESKVQAATRDAFGETIQEYPLMRRDLVNMQTDYEAALAFTFEATRHYADYMANEQRLDEAPADRDDDAARAFKLMRLLVPIAKYKTARMAVDTASYACEVLGGNGYVNGFATERMLRDSQVLPIWEGTSNVLSLDVLRVLNREAAHEELFPLVEDSLDAADHPHLDHLAGTVADEFQSMQEAMISLATEDQDYAQHEAKQLADYIFDVVTAALLIERAQDAIDKHNDARKALVAEWFVETRFAEQDARGITDGEKLPDDHFAEIVRHGSLSPDQLADAAPADD</sequence>
<dbReference type="InterPro" id="IPR009100">
    <property type="entry name" value="AcylCoA_DH/oxidase_NM_dom_sf"/>
</dbReference>
<accession>A0A1G7FWK5</accession>
<evidence type="ECO:0000256" key="2">
    <source>
        <dbReference type="ARBA" id="ARBA00022630"/>
    </source>
</evidence>
<dbReference type="Gene3D" id="1.20.140.10">
    <property type="entry name" value="Butyryl-CoA Dehydrogenase, subunit A, domain 3"/>
    <property type="match status" value="1"/>
</dbReference>
<dbReference type="RefSeq" id="WP_092687200.1">
    <property type="nucleotide sequence ID" value="NZ_FNBK01000001.1"/>
</dbReference>
<evidence type="ECO:0000259" key="7">
    <source>
        <dbReference type="Pfam" id="PF18158"/>
    </source>
</evidence>
<dbReference type="AlphaFoldDB" id="A0A1G7FWK5"/>
<evidence type="ECO:0000259" key="5">
    <source>
        <dbReference type="Pfam" id="PF00441"/>
    </source>
</evidence>
<evidence type="ECO:0000256" key="4">
    <source>
        <dbReference type="RuleBase" id="RU362125"/>
    </source>
</evidence>
<dbReference type="SUPFAM" id="SSF47203">
    <property type="entry name" value="Acyl-CoA dehydrogenase C-terminal domain-like"/>
    <property type="match status" value="1"/>
</dbReference>
<dbReference type="InterPro" id="IPR006091">
    <property type="entry name" value="Acyl-CoA_Oxase/DH_mid-dom"/>
</dbReference>
<dbReference type="GO" id="GO:0003995">
    <property type="term" value="F:acyl-CoA dehydrogenase activity"/>
    <property type="evidence" value="ECO:0007669"/>
    <property type="project" value="TreeGrafter"/>
</dbReference>
<gene>
    <name evidence="8" type="ORF">SAMN05216218_101378</name>
</gene>
<proteinExistence type="inferred from homology"/>
<evidence type="ECO:0000256" key="3">
    <source>
        <dbReference type="ARBA" id="ARBA00022827"/>
    </source>
</evidence>
<dbReference type="InterPro" id="IPR036250">
    <property type="entry name" value="AcylCo_DH-like_C"/>
</dbReference>
<evidence type="ECO:0000313" key="8">
    <source>
        <dbReference type="EMBL" id="SDE80152.1"/>
    </source>
</evidence>
<keyword evidence="9" id="KW-1185">Reference proteome</keyword>
<dbReference type="InterPro" id="IPR009075">
    <property type="entry name" value="AcylCo_DH/oxidase_C"/>
</dbReference>
<dbReference type="Pfam" id="PF02770">
    <property type="entry name" value="Acyl-CoA_dh_M"/>
    <property type="match status" value="1"/>
</dbReference>
<organism evidence="8 9">
    <name type="scientific">Halorientalis regularis</name>
    <dbReference type="NCBI Taxonomy" id="660518"/>
    <lineage>
        <taxon>Archaea</taxon>
        <taxon>Methanobacteriati</taxon>
        <taxon>Methanobacteriota</taxon>
        <taxon>Stenosarchaea group</taxon>
        <taxon>Halobacteria</taxon>
        <taxon>Halobacteriales</taxon>
        <taxon>Haloarculaceae</taxon>
        <taxon>Halorientalis</taxon>
    </lineage>
</organism>
<feature type="domain" description="Adaptive response protein AidB N-terminal" evidence="7">
    <location>
        <begin position="12"/>
        <end position="177"/>
    </location>
</feature>
<dbReference type="Pfam" id="PF00441">
    <property type="entry name" value="Acyl-CoA_dh_1"/>
    <property type="match status" value="1"/>
</dbReference>
<dbReference type="SUPFAM" id="SSF56645">
    <property type="entry name" value="Acyl-CoA dehydrogenase NM domain-like"/>
    <property type="match status" value="1"/>
</dbReference>
<keyword evidence="2 4" id="KW-0285">Flavoprotein</keyword>
<comment type="similarity">
    <text evidence="1 4">Belongs to the acyl-CoA dehydrogenase family.</text>
</comment>
<keyword evidence="3 4" id="KW-0274">FAD</keyword>
<dbReference type="InterPro" id="IPR052904">
    <property type="entry name" value="Acyl-CoA_dehydrogenase-like"/>
</dbReference>